<evidence type="ECO:0000256" key="1">
    <source>
        <dbReference type="SAM" id="MobiDB-lite"/>
    </source>
</evidence>
<feature type="region of interest" description="Disordered" evidence="1">
    <location>
        <begin position="758"/>
        <end position="780"/>
    </location>
</feature>
<dbReference type="Proteomes" id="UP001430356">
    <property type="component" value="Unassembled WGS sequence"/>
</dbReference>
<keyword evidence="3" id="KW-1185">Reference proteome</keyword>
<evidence type="ECO:0000313" key="3">
    <source>
        <dbReference type="Proteomes" id="UP001430356"/>
    </source>
</evidence>
<feature type="compositionally biased region" description="Low complexity" evidence="1">
    <location>
        <begin position="323"/>
        <end position="353"/>
    </location>
</feature>
<accession>A0AAW0FAS1</accession>
<name>A0AAW0FAS1_9TRYP</name>
<reference evidence="2 3" key="1">
    <citation type="journal article" date="2021" name="MBio">
        <title>A New Model Trypanosomatid, Novymonas esmeraldas: Genomic Perception of Its 'Candidatus Pandoraea novymonadis' Endosymbiont.</title>
        <authorList>
            <person name="Zakharova A."/>
            <person name="Saura A."/>
            <person name="Butenko A."/>
            <person name="Podesvova L."/>
            <person name="Warmusova S."/>
            <person name="Kostygov A.Y."/>
            <person name="Nenarokova A."/>
            <person name="Lukes J."/>
            <person name="Opperdoes F.R."/>
            <person name="Yurchenko V."/>
        </authorList>
    </citation>
    <scope>NUCLEOTIDE SEQUENCE [LARGE SCALE GENOMIC DNA]</scope>
    <source>
        <strain evidence="2 3">E262AT.01</strain>
    </source>
</reference>
<evidence type="ECO:0000313" key="2">
    <source>
        <dbReference type="EMBL" id="KAK7201719.1"/>
    </source>
</evidence>
<feature type="region of interest" description="Disordered" evidence="1">
    <location>
        <begin position="1523"/>
        <end position="1545"/>
    </location>
</feature>
<feature type="region of interest" description="Disordered" evidence="1">
    <location>
        <begin position="305"/>
        <end position="369"/>
    </location>
</feature>
<gene>
    <name evidence="2" type="ORF">NESM_000237300</name>
</gene>
<sequence length="1602" mass="170563">MRGKLRLPPRSLLLFHPACVNHGSRSAALCTSRHAHSTTIGDDTTASPVQLLTTPHVAVPAGCDGVRHERRLSQRQMRQRERRWGPLWRYKGKGHSPFTVSNPLLTTPQLRATAPSPLLSPAPLSAPLHSFDSHAVQMWRDSAASAQVQPPAPRLGSTLAVGGAAEAVHDGSHGAPCAAGRTATGVSSGVAAPTDPLVAFLESNEEDAALLLAMWTSLHRSCVFGSAVSESALLHVRFFFHSLLRSRAVAAAVHWYYRLVGLGVQLQQSDLMLLFASLTYENAASTEAAQLRRAAENAAAEEDRRRWVQRRRQYRESAERTRASATATQQQSSAQQAAATAAPPTAASATSPSGVMDEADGGRDGDAYPPNNIARRVAFHQQPEWVKRWILYEASMGTLDGLDTCDDGSGGESATATATEAEAEAPPSPSPDDEALWAVTAESSEAARVMGAMALVEHLRVLAMGAMQRDQLAATAAATAASGARRRGGALRQRHRYVPPSLSSSASDSTARSYWREALQLARNVYVDSPCLTVRSSAGDRDLPSPPSAARAPLLPESTAVSLQAMLRDVQSWEGALALLRLTTPATSRGAGDRVTAIDMSVDCFQRATALFGAAASVSQPWKAQAGLESWMHRVLLPRLACHETAESTRAPSHSGSPAAAAATTAALRALWLSHLCAVKASRPDEFVALGEEAVAYLPAPAAQRAVYGDLATAAAVVATYAATSIDHLLRAVEEAEQRRRVSDVLATSVRSGAYRVAKQRDEESGTAPEGRGIPTPVPSVASAAHTPHLPGELADVFVVCCAALKEAVWLRFTAAASTNRVAVTAEVLHFLEHHLHGPAGLFVIFSLRYRHAAPGSTTTTKTSSSSSTTSASERAYASCVLATMLLQLVQLLCAPPGRPQRRFGAHLWNGAELVLLAELAATVLEGVSADAVQQVPWRWALEGRLAGLAAAAAATWRTVVRELQIHSKSEKVAFGAVPEDVVQLLALLARVFNSASELAAFSRPRKAHSPSSSSSSSSLVWRSLLLTCSPRTLLGVQLCLASSSALGRRVRQRLSRRDVNSLDRWIQPPRSRRPAVSRLRGGPAEAAVVTSRLAAEARAAAMAGEVGRNISRDFPLAVGLRDSVYGIVRRESTSAGVGAALQQLARATTGWKASLALWQLATKDVGLARGTCDIGFFATTLERVTQDLTESTEAVARSSLQHRGGRPARGSVGPSNLWLRAIDVFWSAVDHAGGTTTAAAAASTNTAVAEALLPSTGGTSLAGVVPPHLVAPVATAEAQERAVLARLLLPLLRFSQAVRRRDVGQRWRRAWEAQYSPQERRQPGWREQNIKALSLLGDPTALPRCVAEYSVCGSESLLCSVAVRHGDWHAALQALLHTYGAVEERLDTGQRYSPAVALTLLALLAKSPMNLSNTAMRVRAVQGDAWDVPCGIAVVQLLLRSRRWRLALSHADEALALPEMQHVRAVVAGDSQARTLTTRSVGEYANLLTLALQAAAVGGVGDRAPVYYDAFKALARHVDADDTVDDGQQRGHETAGSDDQDGLEQGLSMASASIAGTQRARVAQGEDDDAAREVVRELAPRARLLFFRAMTKKLLSTSGTV</sequence>
<comment type="caution">
    <text evidence="2">The sequence shown here is derived from an EMBL/GenBank/DDBJ whole genome shotgun (WGS) entry which is preliminary data.</text>
</comment>
<organism evidence="2 3">
    <name type="scientific">Novymonas esmeraldas</name>
    <dbReference type="NCBI Taxonomy" id="1808958"/>
    <lineage>
        <taxon>Eukaryota</taxon>
        <taxon>Discoba</taxon>
        <taxon>Euglenozoa</taxon>
        <taxon>Kinetoplastea</taxon>
        <taxon>Metakinetoplastina</taxon>
        <taxon>Trypanosomatida</taxon>
        <taxon>Trypanosomatidae</taxon>
        <taxon>Novymonas</taxon>
    </lineage>
</organism>
<proteinExistence type="predicted"/>
<dbReference type="EMBL" id="JAECZO010000019">
    <property type="protein sequence ID" value="KAK7201719.1"/>
    <property type="molecule type" value="Genomic_DNA"/>
</dbReference>
<protein>
    <submittedName>
        <fullName evidence="2">Uncharacterized protein</fullName>
    </submittedName>
</protein>
<feature type="region of interest" description="Disordered" evidence="1">
    <location>
        <begin position="403"/>
        <end position="433"/>
    </location>
</feature>